<evidence type="ECO:0008006" key="3">
    <source>
        <dbReference type="Google" id="ProtNLM"/>
    </source>
</evidence>
<reference evidence="2" key="1">
    <citation type="submission" date="2017-05" db="UniProtKB">
        <authorList>
            <consortium name="EnsemblMetazoa"/>
        </authorList>
    </citation>
    <scope>IDENTIFICATION</scope>
</reference>
<organism evidence="2">
    <name type="scientific">Amphimedon queenslandica</name>
    <name type="common">Sponge</name>
    <dbReference type="NCBI Taxonomy" id="400682"/>
    <lineage>
        <taxon>Eukaryota</taxon>
        <taxon>Metazoa</taxon>
        <taxon>Porifera</taxon>
        <taxon>Demospongiae</taxon>
        <taxon>Heteroscleromorpha</taxon>
        <taxon>Haplosclerida</taxon>
        <taxon>Niphatidae</taxon>
        <taxon>Amphimedon</taxon>
    </lineage>
</organism>
<keyword evidence="1" id="KW-0472">Membrane</keyword>
<feature type="transmembrane region" description="Helical" evidence="1">
    <location>
        <begin position="120"/>
        <end position="144"/>
    </location>
</feature>
<sequence>MTYSNTGNPLDLAEVNSNLSIKKCWDKEEEYVNDWKLRARNDGMEFLNRLLQELLKIKRIDLVGEILSDPVIKRLIQPIKHTSTTLLQSKVTEERNEEEQDLLLHNREAQKCRKSICRTVTVVLLSILLVALICFIIVQIIALIEVSDIACSKEKEADKIVAEGDSVSLYTLDKKYVNTIEISEEVKKGDSKHSVTLVLVPTAKLQYDVIYESESWNATAYVADFPIINNIYVYLNTGSKLNFDIWIGNGNNKKSATLYIFDDIDNLNDYIRYSEVKSPVFTKKIPIEGKDGKQIPHNVIFTSPADGYYFIILLAPEANIQFSYTVNTTELKRIVH</sequence>
<evidence type="ECO:0000256" key="1">
    <source>
        <dbReference type="SAM" id="Phobius"/>
    </source>
</evidence>
<dbReference type="InParanoid" id="A0A1X7UIU7"/>
<name>A0A1X7UIU7_AMPQE</name>
<keyword evidence="1" id="KW-1133">Transmembrane helix</keyword>
<dbReference type="AlphaFoldDB" id="A0A1X7UIU7"/>
<protein>
    <recommendedName>
        <fullName evidence="3">Death domain-containing protein</fullName>
    </recommendedName>
</protein>
<evidence type="ECO:0000313" key="2">
    <source>
        <dbReference type="EnsemblMetazoa" id="Aqu2.1.27575_001"/>
    </source>
</evidence>
<accession>A0A1X7UIU7</accession>
<keyword evidence="1" id="KW-0812">Transmembrane</keyword>
<dbReference type="EnsemblMetazoa" id="Aqu2.1.27575_001">
    <property type="protein sequence ID" value="Aqu2.1.27575_001"/>
    <property type="gene ID" value="Aqu2.1.27575"/>
</dbReference>
<proteinExistence type="predicted"/>